<comment type="caution">
    <text evidence="3">The sequence shown here is derived from an EMBL/GenBank/DDBJ whole genome shotgun (WGS) entry which is preliminary data.</text>
</comment>
<evidence type="ECO:0000256" key="1">
    <source>
        <dbReference type="SAM" id="MobiDB-lite"/>
    </source>
</evidence>
<dbReference type="InterPro" id="IPR018289">
    <property type="entry name" value="MULE_transposase_dom"/>
</dbReference>
<dbReference type="Proteomes" id="UP000681722">
    <property type="component" value="Unassembled WGS sequence"/>
</dbReference>
<feature type="region of interest" description="Disordered" evidence="1">
    <location>
        <begin position="1"/>
        <end position="21"/>
    </location>
</feature>
<evidence type="ECO:0000313" key="5">
    <source>
        <dbReference type="Proteomes" id="UP000663829"/>
    </source>
</evidence>
<evidence type="ECO:0000259" key="2">
    <source>
        <dbReference type="Pfam" id="PF10551"/>
    </source>
</evidence>
<sequence length="248" mass="28675">MIMSSNEHKHEQEELNSTTRLPSPIRKSVSKYVKCGLSHTQIKSSLVQDHPNAPITETKLTNLVSYESRKDRPEIFSVFDLRNWCDEHNEDINNIFVFFTTKQLFQQIRPTTYLQVDATYKTTWNELPLLVFGSTDATRHFKPFGVALISHDENAKCYNQLFTSINALAAQEFNQPCLIDHVMADGALGITSSQTVFPHSPRMMCWFHMIQKCRLHRNLVTKEQWWITKLPCWYEDAAFGKPSTNNGC</sequence>
<evidence type="ECO:0000313" key="3">
    <source>
        <dbReference type="EMBL" id="CAF1259244.1"/>
    </source>
</evidence>
<feature type="compositionally biased region" description="Basic and acidic residues" evidence="1">
    <location>
        <begin position="1"/>
        <end position="13"/>
    </location>
</feature>
<gene>
    <name evidence="3" type="ORF">GPM918_LOCUS26523</name>
    <name evidence="4" type="ORF">SRO942_LOCUS26692</name>
</gene>
<name>A0A815AKV1_9BILA</name>
<dbReference type="OrthoDB" id="10024609at2759"/>
<dbReference type="AlphaFoldDB" id="A0A815AKV1"/>
<dbReference type="EMBL" id="CAJNOQ010010721">
    <property type="protein sequence ID" value="CAF1259244.1"/>
    <property type="molecule type" value="Genomic_DNA"/>
</dbReference>
<protein>
    <recommendedName>
        <fullName evidence="2">MULE transposase domain-containing protein</fullName>
    </recommendedName>
</protein>
<feature type="domain" description="MULE transposase" evidence="2">
    <location>
        <begin position="114"/>
        <end position="212"/>
    </location>
</feature>
<keyword evidence="5" id="KW-1185">Reference proteome</keyword>
<proteinExistence type="predicted"/>
<accession>A0A815AKV1</accession>
<dbReference type="Proteomes" id="UP000663829">
    <property type="component" value="Unassembled WGS sequence"/>
</dbReference>
<evidence type="ECO:0000313" key="4">
    <source>
        <dbReference type="EMBL" id="CAF4035292.1"/>
    </source>
</evidence>
<reference evidence="3" key="1">
    <citation type="submission" date="2021-02" db="EMBL/GenBank/DDBJ databases">
        <authorList>
            <person name="Nowell W R."/>
        </authorList>
    </citation>
    <scope>NUCLEOTIDE SEQUENCE</scope>
</reference>
<organism evidence="3 5">
    <name type="scientific">Didymodactylos carnosus</name>
    <dbReference type="NCBI Taxonomy" id="1234261"/>
    <lineage>
        <taxon>Eukaryota</taxon>
        <taxon>Metazoa</taxon>
        <taxon>Spiralia</taxon>
        <taxon>Gnathifera</taxon>
        <taxon>Rotifera</taxon>
        <taxon>Eurotatoria</taxon>
        <taxon>Bdelloidea</taxon>
        <taxon>Philodinida</taxon>
        <taxon>Philodinidae</taxon>
        <taxon>Didymodactylos</taxon>
    </lineage>
</organism>
<dbReference type="Pfam" id="PF10551">
    <property type="entry name" value="MULE"/>
    <property type="match status" value="1"/>
</dbReference>
<dbReference type="EMBL" id="CAJOBC010017997">
    <property type="protein sequence ID" value="CAF4035292.1"/>
    <property type="molecule type" value="Genomic_DNA"/>
</dbReference>